<sequence length="154" mass="16870">MKIDRAFVMALVMVFLVSAVEGGRFSGVAHRAFGRGKGKAGSLSRSGSRVSDQPKNICVNGALNRHSLLIVKQLSYNFDNWPPYIRPVSPPPPFGRSPFQWPKPSADRPLPTTNLLTTHKQELKVGLLLLKRCPHAEDSLLNDSVSSPARPTLS</sequence>
<keyword evidence="1" id="KW-0732">Signal</keyword>
<keyword evidence="2" id="KW-1185">Reference proteome</keyword>
<proteinExistence type="predicted"/>
<name>A0A1I8ALJ9_9BILA</name>
<evidence type="ECO:0000256" key="1">
    <source>
        <dbReference type="SAM" id="SignalP"/>
    </source>
</evidence>
<dbReference type="WBParaSite" id="L893_g6697.t1">
    <property type="protein sequence ID" value="L893_g6697.t1"/>
    <property type="gene ID" value="L893_g6697"/>
</dbReference>
<accession>A0A1I8ALJ9</accession>
<protein>
    <submittedName>
        <fullName evidence="3">Secreted protein</fullName>
    </submittedName>
</protein>
<evidence type="ECO:0000313" key="3">
    <source>
        <dbReference type="WBParaSite" id="L893_g6697.t1"/>
    </source>
</evidence>
<feature type="signal peptide" evidence="1">
    <location>
        <begin position="1"/>
        <end position="22"/>
    </location>
</feature>
<evidence type="ECO:0000313" key="2">
    <source>
        <dbReference type="Proteomes" id="UP000095287"/>
    </source>
</evidence>
<feature type="chain" id="PRO_5009314844" evidence="1">
    <location>
        <begin position="23"/>
        <end position="154"/>
    </location>
</feature>
<organism evidence="2 3">
    <name type="scientific">Steinernema glaseri</name>
    <dbReference type="NCBI Taxonomy" id="37863"/>
    <lineage>
        <taxon>Eukaryota</taxon>
        <taxon>Metazoa</taxon>
        <taxon>Ecdysozoa</taxon>
        <taxon>Nematoda</taxon>
        <taxon>Chromadorea</taxon>
        <taxon>Rhabditida</taxon>
        <taxon>Tylenchina</taxon>
        <taxon>Panagrolaimomorpha</taxon>
        <taxon>Strongyloidoidea</taxon>
        <taxon>Steinernematidae</taxon>
        <taxon>Steinernema</taxon>
    </lineage>
</organism>
<dbReference type="Proteomes" id="UP000095287">
    <property type="component" value="Unplaced"/>
</dbReference>
<reference evidence="3" key="1">
    <citation type="submission" date="2016-11" db="UniProtKB">
        <authorList>
            <consortium name="WormBaseParasite"/>
        </authorList>
    </citation>
    <scope>IDENTIFICATION</scope>
</reference>
<dbReference type="AlphaFoldDB" id="A0A1I8ALJ9"/>